<comment type="caution">
    <text evidence="2">The sequence shown here is derived from an EMBL/GenBank/DDBJ whole genome shotgun (WGS) entry which is preliminary data.</text>
</comment>
<protein>
    <submittedName>
        <fullName evidence="2">Uncharacterized protein</fullName>
    </submittedName>
</protein>
<feature type="region of interest" description="Disordered" evidence="1">
    <location>
        <begin position="309"/>
        <end position="343"/>
    </location>
</feature>
<dbReference type="EMBL" id="JANTQA010000060">
    <property type="protein sequence ID" value="KAJ3428371.1"/>
    <property type="molecule type" value="Genomic_DNA"/>
</dbReference>
<organism evidence="2 3">
    <name type="scientific">Anaeramoeba flamelloides</name>
    <dbReference type="NCBI Taxonomy" id="1746091"/>
    <lineage>
        <taxon>Eukaryota</taxon>
        <taxon>Metamonada</taxon>
        <taxon>Anaeramoebidae</taxon>
        <taxon>Anaeramoeba</taxon>
    </lineage>
</organism>
<gene>
    <name evidence="2" type="ORF">M0812_26006</name>
</gene>
<dbReference type="AlphaFoldDB" id="A0AAV7YEU0"/>
<accession>A0AAV7YEU0</accession>
<proteinExistence type="predicted"/>
<dbReference type="Proteomes" id="UP001146793">
    <property type="component" value="Unassembled WGS sequence"/>
</dbReference>
<feature type="compositionally biased region" description="Basic and acidic residues" evidence="1">
    <location>
        <begin position="146"/>
        <end position="161"/>
    </location>
</feature>
<evidence type="ECO:0000313" key="2">
    <source>
        <dbReference type="EMBL" id="KAJ3428371.1"/>
    </source>
</evidence>
<evidence type="ECO:0000256" key="1">
    <source>
        <dbReference type="SAM" id="MobiDB-lite"/>
    </source>
</evidence>
<name>A0AAV7YEU0_9EUKA</name>
<sequence>MERKKKEQMLEKLCAETGVDTQEASLLMTLAKNDYLTAIGIHVITKMQNERKGLDGKKREKRNFENLNNESFQKEKGSKYYKTVEPKSNLASMANISFNEKMDKNFETNVKQKIFQKQNPLYHLISCEQQKIKNSKKNLTMGNFTNKDHSLQRKENEKGIDVRLGSKRNPKTKQENRKKSIQPKKKNKRTRKTKPKKITEFEVAQIQQNKLSFKTFESLKEYMTTDPTPRWIERFDAFHSYDPSLITNWPEGLLRNQPITIDKRFFTLYNQFLPKMKPKNLQRGMTYFFEGHGLSNCSKFHRKKMIFQKIDKNKNSQKQNKKPNQKNRKGNKKGKGRGKEKEK</sequence>
<feature type="region of interest" description="Disordered" evidence="1">
    <location>
        <begin position="138"/>
        <end position="196"/>
    </location>
</feature>
<evidence type="ECO:0000313" key="3">
    <source>
        <dbReference type="Proteomes" id="UP001146793"/>
    </source>
</evidence>
<feature type="compositionally biased region" description="Basic residues" evidence="1">
    <location>
        <begin position="179"/>
        <end position="196"/>
    </location>
</feature>
<feature type="compositionally biased region" description="Basic residues" evidence="1">
    <location>
        <begin position="319"/>
        <end position="336"/>
    </location>
</feature>
<reference evidence="2" key="1">
    <citation type="submission" date="2022-08" db="EMBL/GenBank/DDBJ databases">
        <title>Novel sulphate-reducing endosymbionts in the free-living metamonad Anaeramoeba.</title>
        <authorList>
            <person name="Jerlstrom-Hultqvist J."/>
            <person name="Cepicka I."/>
            <person name="Gallot-Lavallee L."/>
            <person name="Salas-Leiva D."/>
            <person name="Curtis B.A."/>
            <person name="Zahonova K."/>
            <person name="Pipaliya S."/>
            <person name="Dacks J."/>
            <person name="Roger A.J."/>
        </authorList>
    </citation>
    <scope>NUCLEOTIDE SEQUENCE</scope>
    <source>
        <strain evidence="2">Busselton2</strain>
    </source>
</reference>